<dbReference type="SMART" id="SM00710">
    <property type="entry name" value="PbH1"/>
    <property type="match status" value="5"/>
</dbReference>
<comment type="caution">
    <text evidence="6">The sequence shown here is derived from an EMBL/GenBank/DDBJ whole genome shotgun (WGS) entry which is preliminary data.</text>
</comment>
<dbReference type="EMBL" id="QKOX01000012">
    <property type="protein sequence ID" value="RWT22355.1"/>
    <property type="molecule type" value="Genomic_DNA"/>
</dbReference>
<keyword evidence="8" id="KW-1185">Reference proteome</keyword>
<protein>
    <submittedName>
        <fullName evidence="6">Glycoside hydrolase family 28 protein</fullName>
    </submittedName>
</protein>
<accession>A0A443VM37</accession>
<evidence type="ECO:0000313" key="6">
    <source>
        <dbReference type="EMBL" id="RWT22355.1"/>
    </source>
</evidence>
<comment type="similarity">
    <text evidence="1 4">Belongs to the glycosyl hydrolase 28 family.</text>
</comment>
<dbReference type="EMBL" id="JAXUDK010000001">
    <property type="protein sequence ID" value="MDZ7464059.1"/>
    <property type="molecule type" value="Genomic_DNA"/>
</dbReference>
<dbReference type="PANTHER" id="PTHR31339">
    <property type="entry name" value="PECTIN LYASE-RELATED"/>
    <property type="match status" value="1"/>
</dbReference>
<keyword evidence="2 4" id="KW-0378">Hydrolase</keyword>
<dbReference type="GO" id="GO:0004650">
    <property type="term" value="F:polygalacturonase activity"/>
    <property type="evidence" value="ECO:0007669"/>
    <property type="project" value="InterPro"/>
</dbReference>
<dbReference type="Proteomes" id="UP001293169">
    <property type="component" value="Unassembled WGS sequence"/>
</dbReference>
<name>A0A443VM37_RAOPL</name>
<dbReference type="Pfam" id="PF00295">
    <property type="entry name" value="Glyco_hydro_28"/>
    <property type="match status" value="1"/>
</dbReference>
<evidence type="ECO:0000256" key="4">
    <source>
        <dbReference type="RuleBase" id="RU361169"/>
    </source>
</evidence>
<dbReference type="SUPFAM" id="SSF51126">
    <property type="entry name" value="Pectin lyase-like"/>
    <property type="match status" value="1"/>
</dbReference>
<organism evidence="6 7">
    <name type="scientific">Raoultella planticola</name>
    <name type="common">Klebsiella planticola</name>
    <dbReference type="NCBI Taxonomy" id="575"/>
    <lineage>
        <taxon>Bacteria</taxon>
        <taxon>Pseudomonadati</taxon>
        <taxon>Pseudomonadota</taxon>
        <taxon>Gammaproteobacteria</taxon>
        <taxon>Enterobacterales</taxon>
        <taxon>Enterobacteriaceae</taxon>
        <taxon>Klebsiella/Raoultella group</taxon>
        <taxon>Raoultella</taxon>
    </lineage>
</organism>
<dbReference type="Proteomes" id="UP000288843">
    <property type="component" value="Unassembled WGS sequence"/>
</dbReference>
<evidence type="ECO:0000256" key="1">
    <source>
        <dbReference type="ARBA" id="ARBA00008834"/>
    </source>
</evidence>
<reference evidence="5 8" key="2">
    <citation type="submission" date="2023-12" db="EMBL/GenBank/DDBJ databases">
        <title>N/s.</title>
        <authorList>
            <person name="Dale J."/>
        </authorList>
    </citation>
    <scope>NUCLEOTIDE SEQUENCE [LARGE SCALE GENOMIC DNA]</scope>
    <source>
        <strain evidence="5 8">2023EL-01226</strain>
    </source>
</reference>
<gene>
    <name evidence="6" type="ORF">DN603_13285</name>
    <name evidence="5" type="ORF">U5E74_00010</name>
</gene>
<dbReference type="RefSeq" id="WP_085397146.1">
    <property type="nucleotide sequence ID" value="NZ_ABZSJN020000597.1"/>
</dbReference>
<dbReference type="PANTHER" id="PTHR31339:SF9">
    <property type="entry name" value="PLASMIN AND FIBRONECTIN-BINDING PROTEIN A"/>
    <property type="match status" value="1"/>
</dbReference>
<dbReference type="InterPro" id="IPR051801">
    <property type="entry name" value="GH28_Enzymes"/>
</dbReference>
<proteinExistence type="inferred from homology"/>
<dbReference type="AlphaFoldDB" id="A0A443VM37"/>
<dbReference type="Gene3D" id="2.160.20.10">
    <property type="entry name" value="Single-stranded right-handed beta-helix, Pectin lyase-like"/>
    <property type="match status" value="1"/>
</dbReference>
<evidence type="ECO:0000313" key="8">
    <source>
        <dbReference type="Proteomes" id="UP001293169"/>
    </source>
</evidence>
<dbReference type="GO" id="GO:0005975">
    <property type="term" value="P:carbohydrate metabolic process"/>
    <property type="evidence" value="ECO:0007669"/>
    <property type="project" value="InterPro"/>
</dbReference>
<dbReference type="InterPro" id="IPR006626">
    <property type="entry name" value="PbH1"/>
</dbReference>
<evidence type="ECO:0000313" key="7">
    <source>
        <dbReference type="Proteomes" id="UP000288843"/>
    </source>
</evidence>
<dbReference type="InterPro" id="IPR011050">
    <property type="entry name" value="Pectin_lyase_fold/virulence"/>
</dbReference>
<sequence length="430" mass="47078">MAILNILDFGADPQARQLATSAIQQTIDSAGTGDTILIPAGRFLSGALFLKSDVTFHLAKDALLLGSQNLADYPLVTTRVAGIDMPWPAGIINIHRCQNVQISGTGTIDGQGAIWWEAFWGRDGRGGMLQTYAAQGLRWVVDYDCQRPRNLVVYESDTILLQDFTSRESGFWNLHLCYSRRLRVQNLTIANSAGPSTDGIDVDSCEQVLIEGCTVSCNDDNICVKAGRGKAAALKGRASRDVVIRHCTLLRGSGITLGSETSGGIERITIEQNRFRGTGVGFRIKSARNRGGFIRDITVRHLDLLDVAFPLMIQLNWFPLYSYGARDDLTDAPAHWRDLAEGVDGEAGLTRVSAIEISDISARRGQQEGFSRAFFIEGYPEQAIDGLTLSAIDIDATEFGKIAGVKRLRFDQVTVNAPTLTQTENDTYER</sequence>
<reference evidence="6 7" key="1">
    <citation type="submission" date="2018-06" db="EMBL/GenBank/DDBJ databases">
        <title>Carbapenemase-producing Enterobacteriaceae present in wastewater treatment plant effluent and nearby surface waters in the US.</title>
        <authorList>
            <person name="Mathys D.A."/>
            <person name="Mollenkopf D.F."/>
            <person name="Feicht S.M."/>
            <person name="Adams R.J."/>
            <person name="Albers A.L."/>
            <person name="Stuever D.M."/>
            <person name="Daniels J.B."/>
            <person name="Wittum T.E."/>
        </authorList>
    </citation>
    <scope>NUCLEOTIDE SEQUENCE [LARGE SCALE GENOMIC DNA]</scope>
    <source>
        <strain evidence="6 7">GEO_47_Down_B</strain>
    </source>
</reference>
<evidence type="ECO:0000256" key="2">
    <source>
        <dbReference type="ARBA" id="ARBA00022801"/>
    </source>
</evidence>
<dbReference type="InterPro" id="IPR012334">
    <property type="entry name" value="Pectin_lyas_fold"/>
</dbReference>
<dbReference type="InterPro" id="IPR000743">
    <property type="entry name" value="Glyco_hydro_28"/>
</dbReference>
<evidence type="ECO:0000256" key="3">
    <source>
        <dbReference type="ARBA" id="ARBA00023295"/>
    </source>
</evidence>
<keyword evidence="3 4" id="KW-0326">Glycosidase</keyword>
<evidence type="ECO:0000313" key="5">
    <source>
        <dbReference type="EMBL" id="MDZ7464059.1"/>
    </source>
</evidence>